<dbReference type="PANTHER" id="PTHR30487:SF0">
    <property type="entry name" value="PREPILIN LEADER PEPTIDASE_N-METHYLTRANSFERASE-RELATED"/>
    <property type="match status" value="1"/>
</dbReference>
<dbReference type="AlphaFoldDB" id="A0AAW5BDU2"/>
<keyword evidence="2" id="KW-1133">Transmembrane helix</keyword>
<protein>
    <submittedName>
        <fullName evidence="4">Prepilin peptidase</fullName>
        <ecNumber evidence="4">3.4.23.43</ecNumber>
    </submittedName>
</protein>
<dbReference type="InterPro" id="IPR050882">
    <property type="entry name" value="Prepilin_peptidase/N-MTase"/>
</dbReference>
<dbReference type="GO" id="GO:0005886">
    <property type="term" value="C:plasma membrane"/>
    <property type="evidence" value="ECO:0007669"/>
    <property type="project" value="TreeGrafter"/>
</dbReference>
<sequence>MLLQGSDYLLFVVLLMALIWDIRFNKLPNWLTAGAMILGILYHLIMFGIDGLVFSFIGLLAGGGIFLILYLFKAIGAGDVKLFAAIGAITGVPMVFYFMMYSVVFAGVIGIILLLFMKTFLRNFLNMLFNFVNSLLSGKLKDLREFDINKTTRFPFMYAVIPAVIVTYYYNFM</sequence>
<organism evidence="4 5">
    <name type="scientific">Oceanobacillus jordanicus</name>
    <dbReference type="NCBI Taxonomy" id="2867266"/>
    <lineage>
        <taxon>Bacteria</taxon>
        <taxon>Bacillati</taxon>
        <taxon>Bacillota</taxon>
        <taxon>Bacilli</taxon>
        <taxon>Bacillales</taxon>
        <taxon>Bacillaceae</taxon>
        <taxon>Oceanobacillus</taxon>
    </lineage>
</organism>
<dbReference type="Proteomes" id="UP001199631">
    <property type="component" value="Unassembled WGS sequence"/>
</dbReference>
<name>A0AAW5BDU2_9BACI</name>
<evidence type="ECO:0000313" key="5">
    <source>
        <dbReference type="Proteomes" id="UP001199631"/>
    </source>
</evidence>
<comment type="caution">
    <text evidence="4">The sequence shown here is derived from an EMBL/GenBank/DDBJ whole genome shotgun (WGS) entry which is preliminary data.</text>
</comment>
<gene>
    <name evidence="4" type="ORF">K3T81_16465</name>
</gene>
<keyword evidence="4" id="KW-0378">Hydrolase</keyword>
<keyword evidence="2" id="KW-0812">Transmembrane</keyword>
<keyword evidence="2" id="KW-0472">Membrane</keyword>
<comment type="similarity">
    <text evidence="1">Belongs to the peptidase A24 family.</text>
</comment>
<reference evidence="4 5" key="1">
    <citation type="journal article" date="2022" name="Evol. Bioinform. Online">
        <title>Draft Genome Sequence of Oceanobacillus jordanicus Strain GSFE11, a Halotolerant Plant Growth-Promoting Bacterial Endophyte Isolated From the Jordan Valley.</title>
        <authorList>
            <person name="Alhindi T."/>
            <person name="Albdaiwi R."/>
        </authorList>
    </citation>
    <scope>NUCLEOTIDE SEQUENCE [LARGE SCALE GENOMIC DNA]</scope>
    <source>
        <strain evidence="4 5">GSFE11</strain>
    </source>
</reference>
<accession>A0AAW5BDU2</accession>
<dbReference type="GO" id="GO:0004190">
    <property type="term" value="F:aspartic-type endopeptidase activity"/>
    <property type="evidence" value="ECO:0007669"/>
    <property type="project" value="UniProtKB-EC"/>
</dbReference>
<evidence type="ECO:0000313" key="4">
    <source>
        <dbReference type="EMBL" id="MCG3420739.1"/>
    </source>
</evidence>
<evidence type="ECO:0000256" key="2">
    <source>
        <dbReference type="SAM" id="Phobius"/>
    </source>
</evidence>
<feature type="transmembrane region" description="Helical" evidence="2">
    <location>
        <begin position="29"/>
        <end position="46"/>
    </location>
</feature>
<dbReference type="PANTHER" id="PTHR30487">
    <property type="entry name" value="TYPE 4 PREPILIN-LIKE PROTEINS LEADER PEPTIDE-PROCESSING ENZYME"/>
    <property type="match status" value="1"/>
</dbReference>
<evidence type="ECO:0000259" key="3">
    <source>
        <dbReference type="Pfam" id="PF01478"/>
    </source>
</evidence>
<dbReference type="EMBL" id="JAIFZM010000017">
    <property type="protein sequence ID" value="MCG3420739.1"/>
    <property type="molecule type" value="Genomic_DNA"/>
</dbReference>
<dbReference type="Pfam" id="PF01478">
    <property type="entry name" value="Peptidase_A24"/>
    <property type="match status" value="1"/>
</dbReference>
<proteinExistence type="inferred from homology"/>
<dbReference type="InterPro" id="IPR000045">
    <property type="entry name" value="Prepilin_IV_endopep_pep"/>
</dbReference>
<dbReference type="EC" id="3.4.23.43" evidence="4"/>
<feature type="domain" description="Prepilin type IV endopeptidase peptidase" evidence="3">
    <location>
        <begin position="9"/>
        <end position="111"/>
    </location>
</feature>
<keyword evidence="5" id="KW-1185">Reference proteome</keyword>
<dbReference type="Gene3D" id="1.20.120.1220">
    <property type="match status" value="1"/>
</dbReference>
<feature type="transmembrane region" description="Helical" evidence="2">
    <location>
        <begin position="84"/>
        <end position="117"/>
    </location>
</feature>
<evidence type="ECO:0000256" key="1">
    <source>
        <dbReference type="ARBA" id="ARBA00005801"/>
    </source>
</evidence>
<feature type="transmembrane region" description="Helical" evidence="2">
    <location>
        <begin position="6"/>
        <end position="22"/>
    </location>
</feature>
<feature type="transmembrane region" description="Helical" evidence="2">
    <location>
        <begin position="52"/>
        <end position="72"/>
    </location>
</feature>
<feature type="transmembrane region" description="Helical" evidence="2">
    <location>
        <begin position="152"/>
        <end position="170"/>
    </location>
</feature>
<dbReference type="GO" id="GO:0006465">
    <property type="term" value="P:signal peptide processing"/>
    <property type="evidence" value="ECO:0007669"/>
    <property type="project" value="TreeGrafter"/>
</dbReference>